<dbReference type="RefSeq" id="WP_253669424.1">
    <property type="nucleotide sequence ID" value="NZ_JAMTCP010000009.1"/>
</dbReference>
<protein>
    <recommendedName>
        <fullName evidence="1">SDH C-terminal domain-containing protein</fullName>
    </recommendedName>
</protein>
<proteinExistence type="predicted"/>
<organism evidence="2 3">
    <name type="scientific">Streptoalloteichus tenebrarius (strain ATCC 17920 / DSM 40477 / JCM 4838 / CBS 697.72 / NBRC 16177 / NCIMB 11028 / NRRL B-12390 / A12253. 1 / ISP 5477)</name>
    <name type="common">Streptomyces tenebrarius</name>
    <dbReference type="NCBI Taxonomy" id="1933"/>
    <lineage>
        <taxon>Bacteria</taxon>
        <taxon>Bacillati</taxon>
        <taxon>Actinomycetota</taxon>
        <taxon>Actinomycetes</taxon>
        <taxon>Pseudonocardiales</taxon>
        <taxon>Pseudonocardiaceae</taxon>
        <taxon>Streptoalloteichus</taxon>
    </lineage>
</organism>
<dbReference type="InterPro" id="IPR036291">
    <property type="entry name" value="NAD(P)-bd_dom_sf"/>
</dbReference>
<evidence type="ECO:0000313" key="2">
    <source>
        <dbReference type="EMBL" id="MCP2258496.1"/>
    </source>
</evidence>
<reference evidence="2 3" key="1">
    <citation type="submission" date="2022-06" db="EMBL/GenBank/DDBJ databases">
        <title>Genomic Encyclopedia of Archaeal and Bacterial Type Strains, Phase II (KMG-II): from individual species to whole genera.</title>
        <authorList>
            <person name="Goeker M."/>
        </authorList>
    </citation>
    <scope>NUCLEOTIDE SEQUENCE [LARGE SCALE GENOMIC DNA]</scope>
    <source>
        <strain evidence="2 3">DSM 40477</strain>
    </source>
</reference>
<dbReference type="Gene3D" id="3.40.50.720">
    <property type="entry name" value="NAD(P)-binding Rossmann-like Domain"/>
    <property type="match status" value="1"/>
</dbReference>
<dbReference type="SUPFAM" id="SSF51735">
    <property type="entry name" value="NAD(P)-binding Rossmann-fold domains"/>
    <property type="match status" value="1"/>
</dbReference>
<dbReference type="EMBL" id="JAMTCP010000009">
    <property type="protein sequence ID" value="MCP2258496.1"/>
    <property type="molecule type" value="Genomic_DNA"/>
</dbReference>
<gene>
    <name evidence="2" type="ORF">LX15_002194</name>
</gene>
<keyword evidence="3" id="KW-1185">Reference proteome</keyword>
<dbReference type="Proteomes" id="UP001205311">
    <property type="component" value="Unassembled WGS sequence"/>
</dbReference>
<name>A0ABT1HSL5_STRSD</name>
<dbReference type="Pfam" id="PF18317">
    <property type="entry name" value="SDH_C"/>
    <property type="match status" value="1"/>
</dbReference>
<accession>A0ABT1HSL5</accession>
<feature type="domain" description="SDH C-terminal" evidence="1">
    <location>
        <begin position="94"/>
        <end position="125"/>
    </location>
</feature>
<evidence type="ECO:0000313" key="3">
    <source>
        <dbReference type="Proteomes" id="UP001205311"/>
    </source>
</evidence>
<sequence>MTLLITGAAGAIGSRLAADLAAHRIALRLLDRRPLAGPLTWPAQPTASGSPGAADPLAPLWPTAGNTLLDVVYRPWPTPIARAAHRAGSTVIGGLPMLLYQAARQVEPHTGSTPAPLAEIRDAAQRALQAAELGKAEETREYR</sequence>
<evidence type="ECO:0000259" key="1">
    <source>
        <dbReference type="Pfam" id="PF18317"/>
    </source>
</evidence>
<dbReference type="InterPro" id="IPR041121">
    <property type="entry name" value="SDH_C"/>
</dbReference>
<comment type="caution">
    <text evidence="2">The sequence shown here is derived from an EMBL/GenBank/DDBJ whole genome shotgun (WGS) entry which is preliminary data.</text>
</comment>